<evidence type="ECO:0000256" key="3">
    <source>
        <dbReference type="ARBA" id="ARBA00022490"/>
    </source>
</evidence>
<keyword evidence="6 7" id="KW-0804">Transcription</keyword>
<dbReference type="SUPFAM" id="SSF46785">
    <property type="entry name" value="Winged helix' DNA-binding domain"/>
    <property type="match status" value="1"/>
</dbReference>
<feature type="domain" description="Arginine repressor C-terminal" evidence="10">
    <location>
        <begin position="80"/>
        <end position="146"/>
    </location>
</feature>
<evidence type="ECO:0000313" key="12">
    <source>
        <dbReference type="Proteomes" id="UP000824118"/>
    </source>
</evidence>
<reference evidence="11" key="2">
    <citation type="journal article" date="2021" name="PeerJ">
        <title>Extensive microbial diversity within the chicken gut microbiome revealed by metagenomics and culture.</title>
        <authorList>
            <person name="Gilroy R."/>
            <person name="Ravi A."/>
            <person name="Getino M."/>
            <person name="Pursley I."/>
            <person name="Horton D.L."/>
            <person name="Alikhan N.F."/>
            <person name="Baker D."/>
            <person name="Gharbi K."/>
            <person name="Hall N."/>
            <person name="Watson M."/>
            <person name="Adriaenssens E.M."/>
            <person name="Foster-Nyarko E."/>
            <person name="Jarju S."/>
            <person name="Secka A."/>
            <person name="Antonio M."/>
            <person name="Oren A."/>
            <person name="Chaudhuri R.R."/>
            <person name="La Ragione R."/>
            <person name="Hildebrand F."/>
            <person name="Pallen M.J."/>
        </authorList>
    </citation>
    <scope>NUCLEOTIDE SEQUENCE</scope>
    <source>
        <strain evidence="11">ChiGjej1B1-1684</strain>
    </source>
</reference>
<dbReference type="GO" id="GO:1900079">
    <property type="term" value="P:regulation of arginine biosynthetic process"/>
    <property type="evidence" value="ECO:0007669"/>
    <property type="project" value="UniProtKB-UniRule"/>
</dbReference>
<evidence type="ECO:0000256" key="7">
    <source>
        <dbReference type="HAMAP-Rule" id="MF_00173"/>
    </source>
</evidence>
<dbReference type="PANTHER" id="PTHR34471:SF1">
    <property type="entry name" value="ARGININE REPRESSOR"/>
    <property type="match status" value="1"/>
</dbReference>
<comment type="caution">
    <text evidence="11">The sequence shown here is derived from an EMBL/GenBank/DDBJ whole genome shotgun (WGS) entry which is preliminary data.</text>
</comment>
<keyword evidence="7" id="KW-0028">Amino-acid biosynthesis</keyword>
<comment type="pathway">
    <text evidence="7">Amino-acid biosynthesis; L-arginine biosynthesis [regulation].</text>
</comment>
<dbReference type="Gene3D" id="3.30.1360.40">
    <property type="match status" value="1"/>
</dbReference>
<evidence type="ECO:0000259" key="10">
    <source>
        <dbReference type="Pfam" id="PF02863"/>
    </source>
</evidence>
<organism evidence="11 12">
    <name type="scientific">Candidatus Limousia pullorum</name>
    <dbReference type="NCBI Taxonomy" id="2840860"/>
    <lineage>
        <taxon>Bacteria</taxon>
        <taxon>Bacillati</taxon>
        <taxon>Bacillota</taxon>
        <taxon>Clostridia</taxon>
        <taxon>Eubacteriales</taxon>
        <taxon>Oscillospiraceae</taxon>
        <taxon>Oscillospiraceae incertae sedis</taxon>
        <taxon>Candidatus Limousia</taxon>
    </lineage>
</organism>
<dbReference type="InterPro" id="IPR036388">
    <property type="entry name" value="WH-like_DNA-bd_sf"/>
</dbReference>
<evidence type="ECO:0000256" key="6">
    <source>
        <dbReference type="ARBA" id="ARBA00023163"/>
    </source>
</evidence>
<evidence type="ECO:0000256" key="8">
    <source>
        <dbReference type="NCBIfam" id="TIGR01529"/>
    </source>
</evidence>
<proteinExistence type="inferred from homology"/>
<reference evidence="11" key="1">
    <citation type="submission" date="2020-10" db="EMBL/GenBank/DDBJ databases">
        <authorList>
            <person name="Gilroy R."/>
        </authorList>
    </citation>
    <scope>NUCLEOTIDE SEQUENCE</scope>
    <source>
        <strain evidence="11">ChiGjej1B1-1684</strain>
    </source>
</reference>
<dbReference type="InterPro" id="IPR020900">
    <property type="entry name" value="Arg_repress_DNA-bd"/>
</dbReference>
<dbReference type="GO" id="GO:0051259">
    <property type="term" value="P:protein complex oligomerization"/>
    <property type="evidence" value="ECO:0007669"/>
    <property type="project" value="InterPro"/>
</dbReference>
<keyword evidence="7" id="KW-0055">Arginine biosynthesis</keyword>
<dbReference type="NCBIfam" id="TIGR01529">
    <property type="entry name" value="argR_whole"/>
    <property type="match status" value="1"/>
</dbReference>
<dbReference type="InterPro" id="IPR036251">
    <property type="entry name" value="Arg_repress_C_sf"/>
</dbReference>
<feature type="domain" description="Arginine repressor DNA-binding" evidence="9">
    <location>
        <begin position="2"/>
        <end position="62"/>
    </location>
</feature>
<dbReference type="GO" id="GO:0005737">
    <property type="term" value="C:cytoplasm"/>
    <property type="evidence" value="ECO:0007669"/>
    <property type="project" value="UniProtKB-SubCell"/>
</dbReference>
<keyword evidence="7" id="KW-0678">Repressor</keyword>
<dbReference type="SUPFAM" id="SSF55252">
    <property type="entry name" value="C-terminal domain of arginine repressor"/>
    <property type="match status" value="1"/>
</dbReference>
<dbReference type="PRINTS" id="PR01467">
    <property type="entry name" value="ARGREPRESSOR"/>
</dbReference>
<dbReference type="GO" id="GO:0003677">
    <property type="term" value="F:DNA binding"/>
    <property type="evidence" value="ECO:0007669"/>
    <property type="project" value="UniProtKB-KW"/>
</dbReference>
<dbReference type="PANTHER" id="PTHR34471">
    <property type="entry name" value="ARGININE REPRESSOR"/>
    <property type="match status" value="1"/>
</dbReference>
<comment type="similarity">
    <text evidence="2 7">Belongs to the ArgR family.</text>
</comment>
<dbReference type="Pfam" id="PF01316">
    <property type="entry name" value="Arg_repressor"/>
    <property type="match status" value="1"/>
</dbReference>
<dbReference type="Pfam" id="PF02863">
    <property type="entry name" value="Arg_repressor_C"/>
    <property type="match status" value="1"/>
</dbReference>
<comment type="function">
    <text evidence="7">Regulates arginine biosynthesis genes.</text>
</comment>
<name>A0A9D1LZG3_9FIRM</name>
<keyword evidence="5 7" id="KW-0238">DNA-binding</keyword>
<dbReference type="Proteomes" id="UP000824118">
    <property type="component" value="Unassembled WGS sequence"/>
</dbReference>
<evidence type="ECO:0000256" key="2">
    <source>
        <dbReference type="ARBA" id="ARBA00008316"/>
    </source>
</evidence>
<dbReference type="InterPro" id="IPR001669">
    <property type="entry name" value="Arg_repress"/>
</dbReference>
<dbReference type="InterPro" id="IPR020899">
    <property type="entry name" value="Arg_repress_C"/>
</dbReference>
<sequence>MKNRRHERILKLINEHSIETQEELLKYLRSSGFDVTQATVSRDIKELRLLKTMTHDGRYKYTAGVSNIVDIKNNFQSLFGNSVTSVDYAGNLVVIKTSTGMAQAVCVGFDTMKFDSILGSIAGDDTIFVACRSNEAAQSLAAELKKYNG</sequence>
<dbReference type="GO" id="GO:0034618">
    <property type="term" value="F:arginine binding"/>
    <property type="evidence" value="ECO:0007669"/>
    <property type="project" value="InterPro"/>
</dbReference>
<dbReference type="Gene3D" id="1.10.10.10">
    <property type="entry name" value="Winged helix-like DNA-binding domain superfamily/Winged helix DNA-binding domain"/>
    <property type="match status" value="1"/>
</dbReference>
<accession>A0A9D1LZG3</accession>
<keyword evidence="3 7" id="KW-0963">Cytoplasm</keyword>
<evidence type="ECO:0000259" key="9">
    <source>
        <dbReference type="Pfam" id="PF01316"/>
    </source>
</evidence>
<evidence type="ECO:0000256" key="5">
    <source>
        <dbReference type="ARBA" id="ARBA00023125"/>
    </source>
</evidence>
<dbReference type="EMBL" id="DVNG01000104">
    <property type="protein sequence ID" value="HIU50741.1"/>
    <property type="molecule type" value="Genomic_DNA"/>
</dbReference>
<comment type="subcellular location">
    <subcellularLocation>
        <location evidence="1 7">Cytoplasm</location>
    </subcellularLocation>
</comment>
<evidence type="ECO:0000256" key="4">
    <source>
        <dbReference type="ARBA" id="ARBA00023015"/>
    </source>
</evidence>
<dbReference type="InterPro" id="IPR036390">
    <property type="entry name" value="WH_DNA-bd_sf"/>
</dbReference>
<protein>
    <recommendedName>
        <fullName evidence="7 8">Arginine repressor</fullName>
    </recommendedName>
</protein>
<dbReference type="GO" id="GO:0006526">
    <property type="term" value="P:L-arginine biosynthetic process"/>
    <property type="evidence" value="ECO:0007669"/>
    <property type="project" value="UniProtKB-KW"/>
</dbReference>
<keyword evidence="4 7" id="KW-0805">Transcription regulation</keyword>
<dbReference type="GO" id="GO:0003700">
    <property type="term" value="F:DNA-binding transcription factor activity"/>
    <property type="evidence" value="ECO:0007669"/>
    <property type="project" value="UniProtKB-UniRule"/>
</dbReference>
<dbReference type="HAMAP" id="MF_00173">
    <property type="entry name" value="Arg_repressor"/>
    <property type="match status" value="1"/>
</dbReference>
<gene>
    <name evidence="7 11" type="primary">argR</name>
    <name evidence="11" type="ORF">IAD22_06990</name>
</gene>
<dbReference type="AlphaFoldDB" id="A0A9D1LZG3"/>
<evidence type="ECO:0000313" key="11">
    <source>
        <dbReference type="EMBL" id="HIU50741.1"/>
    </source>
</evidence>
<evidence type="ECO:0000256" key="1">
    <source>
        <dbReference type="ARBA" id="ARBA00004496"/>
    </source>
</evidence>